<feature type="compositionally biased region" description="Acidic residues" evidence="2">
    <location>
        <begin position="243"/>
        <end position="255"/>
    </location>
</feature>
<dbReference type="AlphaFoldDB" id="A0A6A6VZZ1"/>
<evidence type="ECO:0000313" key="5">
    <source>
        <dbReference type="Proteomes" id="UP000799437"/>
    </source>
</evidence>
<comment type="function">
    <text evidence="1">Involved in the proteasome-dependent degradation of fructose-1,6-bisphosphatase.</text>
</comment>
<dbReference type="InterPro" id="IPR013144">
    <property type="entry name" value="CRA_dom"/>
</dbReference>
<evidence type="ECO:0000313" key="4">
    <source>
        <dbReference type="EMBL" id="KAF2755304.1"/>
    </source>
</evidence>
<feature type="compositionally biased region" description="Polar residues" evidence="2">
    <location>
        <begin position="1"/>
        <end position="15"/>
    </location>
</feature>
<feature type="domain" description="CTLH" evidence="3">
    <location>
        <begin position="77"/>
        <end position="134"/>
    </location>
</feature>
<dbReference type="PROSITE" id="PS50896">
    <property type="entry name" value="LISH"/>
    <property type="match status" value="1"/>
</dbReference>
<sequence>MQQFVNAAQSSSTVSGGDHVRHPFETRVENVKPSKTDINHVILDYLINEGYPSAAENFAKEANIQEANTQPPTEEDSLRARVEIRYAIYHGDIESAIKKINEFNTEILDKDPALHFALLRLQLIGLIRTCTATPNADIMPAIEFASSELAPRAPTKSEFLDDLEQTMALLIFPKGDLSEELNRLLEPGMRQDVATMVNEAILASHGARREARIRNLVKLRAWAETTAREEKKEIPSRIPLGLDTEDAENGDEDESMNGAGDGDAMVT</sequence>
<dbReference type="OrthoDB" id="2415936at2759"/>
<protein>
    <recommendedName>
        <fullName evidence="3">CTLH domain-containing protein</fullName>
    </recommendedName>
</protein>
<dbReference type="Proteomes" id="UP000799437">
    <property type="component" value="Unassembled WGS sequence"/>
</dbReference>
<dbReference type="PROSITE" id="PS50897">
    <property type="entry name" value="CTLH"/>
    <property type="match status" value="1"/>
</dbReference>
<evidence type="ECO:0000256" key="2">
    <source>
        <dbReference type="SAM" id="MobiDB-lite"/>
    </source>
</evidence>
<proteinExistence type="predicted"/>
<gene>
    <name evidence="4" type="ORF">EJ05DRAFT_488093</name>
</gene>
<dbReference type="InterPro" id="IPR050618">
    <property type="entry name" value="Ubq-SigPath_Reg"/>
</dbReference>
<organism evidence="4 5">
    <name type="scientific">Pseudovirgaria hyperparasitica</name>
    <dbReference type="NCBI Taxonomy" id="470096"/>
    <lineage>
        <taxon>Eukaryota</taxon>
        <taxon>Fungi</taxon>
        <taxon>Dikarya</taxon>
        <taxon>Ascomycota</taxon>
        <taxon>Pezizomycotina</taxon>
        <taxon>Dothideomycetes</taxon>
        <taxon>Dothideomycetes incertae sedis</taxon>
        <taxon>Acrospermales</taxon>
        <taxon>Acrospermaceae</taxon>
        <taxon>Pseudovirgaria</taxon>
    </lineage>
</organism>
<dbReference type="PANTHER" id="PTHR12864">
    <property type="entry name" value="RAN BINDING PROTEIN 9-RELATED"/>
    <property type="match status" value="1"/>
</dbReference>
<feature type="region of interest" description="Disordered" evidence="2">
    <location>
        <begin position="228"/>
        <end position="267"/>
    </location>
</feature>
<reference evidence="4" key="1">
    <citation type="journal article" date="2020" name="Stud. Mycol.">
        <title>101 Dothideomycetes genomes: a test case for predicting lifestyles and emergence of pathogens.</title>
        <authorList>
            <person name="Haridas S."/>
            <person name="Albert R."/>
            <person name="Binder M."/>
            <person name="Bloem J."/>
            <person name="Labutti K."/>
            <person name="Salamov A."/>
            <person name="Andreopoulos B."/>
            <person name="Baker S."/>
            <person name="Barry K."/>
            <person name="Bills G."/>
            <person name="Bluhm B."/>
            <person name="Cannon C."/>
            <person name="Castanera R."/>
            <person name="Culley D."/>
            <person name="Daum C."/>
            <person name="Ezra D."/>
            <person name="Gonzalez J."/>
            <person name="Henrissat B."/>
            <person name="Kuo A."/>
            <person name="Liang C."/>
            <person name="Lipzen A."/>
            <person name="Lutzoni F."/>
            <person name="Magnuson J."/>
            <person name="Mondo S."/>
            <person name="Nolan M."/>
            <person name="Ohm R."/>
            <person name="Pangilinan J."/>
            <person name="Park H.-J."/>
            <person name="Ramirez L."/>
            <person name="Alfaro M."/>
            <person name="Sun H."/>
            <person name="Tritt A."/>
            <person name="Yoshinaga Y."/>
            <person name="Zwiers L.-H."/>
            <person name="Turgeon B."/>
            <person name="Goodwin S."/>
            <person name="Spatafora J."/>
            <person name="Crous P."/>
            <person name="Grigoriev I."/>
        </authorList>
    </citation>
    <scope>NUCLEOTIDE SEQUENCE</scope>
    <source>
        <strain evidence="4">CBS 121739</strain>
    </source>
</reference>
<dbReference type="SMART" id="SM00668">
    <property type="entry name" value="CTLH"/>
    <property type="match status" value="1"/>
</dbReference>
<dbReference type="InterPro" id="IPR024964">
    <property type="entry name" value="CTLH/CRA"/>
</dbReference>
<dbReference type="Pfam" id="PF08513">
    <property type="entry name" value="LisH"/>
    <property type="match status" value="1"/>
</dbReference>
<evidence type="ECO:0000256" key="1">
    <source>
        <dbReference type="ARBA" id="ARBA00002343"/>
    </source>
</evidence>
<dbReference type="SMART" id="SM00757">
    <property type="entry name" value="CRA"/>
    <property type="match status" value="1"/>
</dbReference>
<evidence type="ECO:0000259" key="3">
    <source>
        <dbReference type="PROSITE" id="PS50897"/>
    </source>
</evidence>
<dbReference type="GeneID" id="54486724"/>
<feature type="region of interest" description="Disordered" evidence="2">
    <location>
        <begin position="1"/>
        <end position="22"/>
    </location>
</feature>
<dbReference type="InterPro" id="IPR006595">
    <property type="entry name" value="CTLH_C"/>
</dbReference>
<name>A0A6A6VZZ1_9PEZI</name>
<dbReference type="SMART" id="SM00667">
    <property type="entry name" value="LisH"/>
    <property type="match status" value="1"/>
</dbReference>
<dbReference type="RefSeq" id="XP_033597755.1">
    <property type="nucleotide sequence ID" value="XM_033745670.1"/>
</dbReference>
<dbReference type="InterPro" id="IPR006594">
    <property type="entry name" value="LisH"/>
</dbReference>
<keyword evidence="5" id="KW-1185">Reference proteome</keyword>
<dbReference type="EMBL" id="ML996577">
    <property type="protein sequence ID" value="KAF2755304.1"/>
    <property type="molecule type" value="Genomic_DNA"/>
</dbReference>
<accession>A0A6A6VZZ1</accession>
<dbReference type="Pfam" id="PF10607">
    <property type="entry name" value="CTLH"/>
    <property type="match status" value="1"/>
</dbReference>